<organism evidence="1 2">
    <name type="scientific">Caligus rogercresseyi</name>
    <name type="common">Sea louse</name>
    <dbReference type="NCBI Taxonomy" id="217165"/>
    <lineage>
        <taxon>Eukaryota</taxon>
        <taxon>Metazoa</taxon>
        <taxon>Ecdysozoa</taxon>
        <taxon>Arthropoda</taxon>
        <taxon>Crustacea</taxon>
        <taxon>Multicrustacea</taxon>
        <taxon>Hexanauplia</taxon>
        <taxon>Copepoda</taxon>
        <taxon>Siphonostomatoida</taxon>
        <taxon>Caligidae</taxon>
        <taxon>Caligus</taxon>
    </lineage>
</organism>
<gene>
    <name evidence="1" type="ORF">FKW44_004997</name>
</gene>
<reference evidence="2" key="1">
    <citation type="submission" date="2021-01" db="EMBL/GenBank/DDBJ databases">
        <title>Caligus Genome Assembly.</title>
        <authorList>
            <person name="Gallardo-Escarate C."/>
        </authorList>
    </citation>
    <scope>NUCLEOTIDE SEQUENCE [LARGE SCALE GENOMIC DNA]</scope>
</reference>
<evidence type="ECO:0000313" key="1">
    <source>
        <dbReference type="EMBL" id="QQP52754.1"/>
    </source>
</evidence>
<dbReference type="AlphaFoldDB" id="A0A7T8HMN7"/>
<accession>A0A7T8HMN7</accession>
<keyword evidence="2" id="KW-1185">Reference proteome</keyword>
<dbReference type="EMBL" id="CP045892">
    <property type="protein sequence ID" value="QQP52754.1"/>
    <property type="molecule type" value="Genomic_DNA"/>
</dbReference>
<name>A0A7T8HMN7_CALRO</name>
<protein>
    <submittedName>
        <fullName evidence="1">Zinc finger MYM-type protein 1</fullName>
    </submittedName>
</protein>
<sequence>MTVEALCTKLKIPLSEKHPAPPLATPGLTSGYSNGQTISQGKVLPDGPQLHLFFQLCCLPRQSSSPAAFE</sequence>
<evidence type="ECO:0000313" key="2">
    <source>
        <dbReference type="Proteomes" id="UP000595437"/>
    </source>
</evidence>
<proteinExistence type="predicted"/>
<dbReference type="Proteomes" id="UP000595437">
    <property type="component" value="Chromosome 3"/>
</dbReference>